<proteinExistence type="predicted"/>
<evidence type="ECO:0000313" key="2">
    <source>
        <dbReference type="EMBL" id="SZX69059.1"/>
    </source>
</evidence>
<keyword evidence="3" id="KW-1185">Reference proteome</keyword>
<name>A0A383VW31_TETOB</name>
<protein>
    <submittedName>
        <fullName evidence="2">Uncharacterized protein</fullName>
    </submittedName>
</protein>
<organism evidence="2 3">
    <name type="scientific">Tetradesmus obliquus</name>
    <name type="common">Green alga</name>
    <name type="synonym">Acutodesmus obliquus</name>
    <dbReference type="NCBI Taxonomy" id="3088"/>
    <lineage>
        <taxon>Eukaryota</taxon>
        <taxon>Viridiplantae</taxon>
        <taxon>Chlorophyta</taxon>
        <taxon>core chlorophytes</taxon>
        <taxon>Chlorophyceae</taxon>
        <taxon>CS clade</taxon>
        <taxon>Sphaeropleales</taxon>
        <taxon>Scenedesmaceae</taxon>
        <taxon>Tetradesmus</taxon>
    </lineage>
</organism>
<reference evidence="2 3" key="1">
    <citation type="submission" date="2016-10" db="EMBL/GenBank/DDBJ databases">
        <authorList>
            <person name="Cai Z."/>
        </authorList>
    </citation>
    <scope>NUCLEOTIDE SEQUENCE [LARGE SCALE GENOMIC DNA]</scope>
</reference>
<evidence type="ECO:0000313" key="3">
    <source>
        <dbReference type="Proteomes" id="UP000256970"/>
    </source>
</evidence>
<gene>
    <name evidence="2" type="ORF">BQ4739_LOCUS9363</name>
</gene>
<evidence type="ECO:0000256" key="1">
    <source>
        <dbReference type="SAM" id="MobiDB-lite"/>
    </source>
</evidence>
<dbReference type="AlphaFoldDB" id="A0A383VW31"/>
<feature type="region of interest" description="Disordered" evidence="1">
    <location>
        <begin position="35"/>
        <end position="74"/>
    </location>
</feature>
<feature type="compositionally biased region" description="Polar residues" evidence="1">
    <location>
        <begin position="35"/>
        <end position="46"/>
    </location>
</feature>
<sequence length="126" mass="13348">MLSITRALPAAGSAIFSLSRAVSTSVVALEGAPSYTYTPPGSSIQDPTYAHSGHGSEAGNNSMPDSKVMRPSKKAQWLKVTTRKIHTPLEPQSQSGAMLPPGCSISDPHYSIRDPVYFVDTTAKSN</sequence>
<dbReference type="EMBL" id="FNXT01000898">
    <property type="protein sequence ID" value="SZX69059.1"/>
    <property type="molecule type" value="Genomic_DNA"/>
</dbReference>
<accession>A0A383VW31</accession>
<dbReference type="Proteomes" id="UP000256970">
    <property type="component" value="Unassembled WGS sequence"/>
</dbReference>